<comment type="caution">
    <text evidence="1">The sequence shown here is derived from an EMBL/GenBank/DDBJ whole genome shotgun (WGS) entry which is preliminary data.</text>
</comment>
<evidence type="ECO:0000313" key="1">
    <source>
        <dbReference type="EMBL" id="TPG29088.1"/>
    </source>
</evidence>
<gene>
    <name evidence="1" type="ORF">EAH82_10000</name>
</gene>
<sequence>MRDTWRVIVVLLVLANLGYFAWRQGAFSAFGFQPARFSETEPHRVDLQVRPELLQLRPAP</sequence>
<reference evidence="1 2" key="1">
    <citation type="journal article" date="2019" name="Environ. Microbiol.">
        <title>Species interactions and distinct microbial communities in high Arctic permafrost affected cryosols are associated with the CH4 and CO2 gas fluxes.</title>
        <authorList>
            <person name="Altshuler I."/>
            <person name="Hamel J."/>
            <person name="Turney S."/>
            <person name="Magnuson E."/>
            <person name="Levesque R."/>
            <person name="Greer C."/>
            <person name="Whyte L.G."/>
        </authorList>
    </citation>
    <scope>NUCLEOTIDE SEQUENCE [LARGE SCALE GENOMIC DNA]</scope>
    <source>
        <strain evidence="1 2">S06.C</strain>
    </source>
</reference>
<dbReference type="EMBL" id="RCZI01000002">
    <property type="protein sequence ID" value="TPG29088.1"/>
    <property type="molecule type" value="Genomic_DNA"/>
</dbReference>
<accession>A0A502DUG0</accession>
<dbReference type="AlphaFoldDB" id="A0A502DUG0"/>
<dbReference type="Proteomes" id="UP000319212">
    <property type="component" value="Unassembled WGS sequence"/>
</dbReference>
<organism evidence="1 2">
    <name type="scientific">Variovorax guangxiensis</name>
    <dbReference type="NCBI Taxonomy" id="1775474"/>
    <lineage>
        <taxon>Bacteria</taxon>
        <taxon>Pseudomonadati</taxon>
        <taxon>Pseudomonadota</taxon>
        <taxon>Betaproteobacteria</taxon>
        <taxon>Burkholderiales</taxon>
        <taxon>Comamonadaceae</taxon>
        <taxon>Variovorax</taxon>
    </lineage>
</organism>
<dbReference type="OrthoDB" id="9153162at2"/>
<evidence type="ECO:0000313" key="2">
    <source>
        <dbReference type="Proteomes" id="UP000319212"/>
    </source>
</evidence>
<proteinExistence type="predicted"/>
<protein>
    <submittedName>
        <fullName evidence="1">Sporulation protein</fullName>
    </submittedName>
</protein>
<name>A0A502DUG0_9BURK</name>
<dbReference type="RefSeq" id="WP_140841268.1">
    <property type="nucleotide sequence ID" value="NZ_RCZI01000002.1"/>
</dbReference>